<name>A0A829YEK8_9GAMM</name>
<keyword evidence="1" id="KW-1133">Transmembrane helix</keyword>
<feature type="transmembrane region" description="Helical" evidence="1">
    <location>
        <begin position="97"/>
        <end position="115"/>
    </location>
</feature>
<keyword evidence="3" id="KW-1185">Reference proteome</keyword>
<evidence type="ECO:0000313" key="3">
    <source>
        <dbReference type="Proteomes" id="UP000445000"/>
    </source>
</evidence>
<feature type="transmembrane region" description="Helical" evidence="1">
    <location>
        <begin position="21"/>
        <end position="44"/>
    </location>
</feature>
<dbReference type="AlphaFoldDB" id="A0A829YEK8"/>
<gene>
    <name evidence="2" type="ORF">GCM10011487_36890</name>
</gene>
<protein>
    <submittedName>
        <fullName evidence="2">Uncharacterized protein</fullName>
    </submittedName>
</protein>
<evidence type="ECO:0000313" key="2">
    <source>
        <dbReference type="EMBL" id="GFE81689.1"/>
    </source>
</evidence>
<accession>A0A829YEK8</accession>
<keyword evidence="1" id="KW-0472">Membrane</keyword>
<dbReference type="EMBL" id="BLJN01000003">
    <property type="protein sequence ID" value="GFE81689.1"/>
    <property type="molecule type" value="Genomic_DNA"/>
</dbReference>
<organism evidence="2 3">
    <name type="scientific">Steroidobacter agaridevorans</name>
    <dbReference type="NCBI Taxonomy" id="2695856"/>
    <lineage>
        <taxon>Bacteria</taxon>
        <taxon>Pseudomonadati</taxon>
        <taxon>Pseudomonadota</taxon>
        <taxon>Gammaproteobacteria</taxon>
        <taxon>Steroidobacterales</taxon>
        <taxon>Steroidobacteraceae</taxon>
        <taxon>Steroidobacter</taxon>
    </lineage>
</organism>
<feature type="transmembrane region" description="Helical" evidence="1">
    <location>
        <begin position="207"/>
        <end position="225"/>
    </location>
</feature>
<proteinExistence type="predicted"/>
<comment type="caution">
    <text evidence="2">The sequence shown here is derived from an EMBL/GenBank/DDBJ whole genome shotgun (WGS) entry which is preliminary data.</text>
</comment>
<feature type="transmembrane region" description="Helical" evidence="1">
    <location>
        <begin position="127"/>
        <end position="146"/>
    </location>
</feature>
<feature type="transmembrane region" description="Helical" evidence="1">
    <location>
        <begin position="166"/>
        <end position="187"/>
    </location>
</feature>
<feature type="transmembrane region" description="Helical" evidence="1">
    <location>
        <begin position="50"/>
        <end position="70"/>
    </location>
</feature>
<sequence length="393" mass="43867">MPPSRARDYSRGMHAMETLKYLLIPLRGASIVLIVLFSFLLLLAGRGGLMGLPLALIVVSWFFKYGFALLDKVADGVNEPPVLSYEMVNPANESRPLGLVAVVGLFYLLTGLLQPTLGAEAVTSLRAIGLLLVPAIVMTQVMDGFFESLNPLKLLQIVVRVPGSYLLILALLAGAWWLAAALVTWLPMAELPFAISIPMPDMVRVMILMYAWLASFAMIGGVLYVRRAELGFEPSHTPERAAAKEERERQREIDQLIDRIFAEWRGGAYGNAWRTIERHLSSSPRPSEELQVLFQRASQWPDQRLAHRLAQELIPHLLAARRTGDALNVARAQLKADVKFKPLKGEDTIKLIELARDAGDRRVARLLLAGFDERYEDDVTRRIAGQLAQQLER</sequence>
<reference evidence="3" key="1">
    <citation type="submission" date="2020-01" db="EMBL/GenBank/DDBJ databases">
        <title>'Steroidobacter agaridevorans' sp. nov., agar-degrading bacteria isolated from rhizosphere soils.</title>
        <authorList>
            <person name="Ikenaga M."/>
            <person name="Kataoka M."/>
            <person name="Murouchi A."/>
            <person name="Katsuragi S."/>
            <person name="Sakai M."/>
        </authorList>
    </citation>
    <scope>NUCLEOTIDE SEQUENCE [LARGE SCALE GENOMIC DNA]</scope>
    <source>
        <strain evidence="3">YU21-B</strain>
    </source>
</reference>
<evidence type="ECO:0000256" key="1">
    <source>
        <dbReference type="SAM" id="Phobius"/>
    </source>
</evidence>
<dbReference type="Proteomes" id="UP000445000">
    <property type="component" value="Unassembled WGS sequence"/>
</dbReference>
<keyword evidence="1" id="KW-0812">Transmembrane</keyword>